<accession>A0A182Y4T5</accession>
<name>A0A182Y4T5_ANOST</name>
<reference evidence="1" key="2">
    <citation type="submission" date="2020-05" db="UniProtKB">
        <authorList>
            <consortium name="EnsemblMetazoa"/>
        </authorList>
    </citation>
    <scope>IDENTIFICATION</scope>
    <source>
        <strain evidence="1">Indian</strain>
    </source>
</reference>
<reference evidence="2" key="1">
    <citation type="journal article" date="2014" name="Genome Biol.">
        <title>Genome analysis of a major urban malaria vector mosquito, Anopheles stephensi.</title>
        <authorList>
            <person name="Jiang X."/>
            <person name="Peery A."/>
            <person name="Hall A.B."/>
            <person name="Sharma A."/>
            <person name="Chen X.G."/>
            <person name="Waterhouse R.M."/>
            <person name="Komissarov A."/>
            <person name="Riehle M.M."/>
            <person name="Shouche Y."/>
            <person name="Sharakhova M.V."/>
            <person name="Lawson D."/>
            <person name="Pakpour N."/>
            <person name="Arensburger P."/>
            <person name="Davidson V.L."/>
            <person name="Eiglmeier K."/>
            <person name="Emrich S."/>
            <person name="George P."/>
            <person name="Kennedy R.C."/>
            <person name="Mane S.P."/>
            <person name="Maslen G."/>
            <person name="Oringanje C."/>
            <person name="Qi Y."/>
            <person name="Settlage R."/>
            <person name="Tojo M."/>
            <person name="Tubio J.M."/>
            <person name="Unger M.F."/>
            <person name="Wang B."/>
            <person name="Vernick K.D."/>
            <person name="Ribeiro J.M."/>
            <person name="James A.A."/>
            <person name="Michel K."/>
            <person name="Riehle M.A."/>
            <person name="Luckhart S."/>
            <person name="Sharakhov I.V."/>
            <person name="Tu Z."/>
        </authorList>
    </citation>
    <scope>NUCLEOTIDE SEQUENCE [LARGE SCALE GENOMIC DNA]</scope>
    <source>
        <strain evidence="2">Indian</strain>
    </source>
</reference>
<dbReference type="AlphaFoldDB" id="A0A182Y4T5"/>
<proteinExistence type="predicted"/>
<dbReference type="VEuPathDB" id="VectorBase:ASTEI03471"/>
<evidence type="ECO:0000313" key="1">
    <source>
        <dbReference type="EnsemblMetazoa" id="ASTEI03471-PA"/>
    </source>
</evidence>
<sequence>MNEKKHKLKNSACKVGGDPLNCPLPPIDTSETYLLKIKTWSPGKRSQCFVTLYRHTKSNISTIQRNSNSLRTRLSCSHNSLTDSIKNKADDSVFITQAMSHDALDDNKILDFYNVPIDSDIYTTPIDLIRNTYNAETSFYRNRNEASQRNSWNNLLNYSEQISSIHERKTNKPHIIFDRKSAKVVDKHTSDKTDSKRNSISHEIRSQCKKSNFSVNLKQKFSNIFRVSRQQHHKPFLANKRSIVAGRAKDNVVCAKDKNEGTNGKKINTPRKLPPLPANVRLVLGSNNIRRIFFIRFVR</sequence>
<dbReference type="Proteomes" id="UP000076408">
    <property type="component" value="Unassembled WGS sequence"/>
</dbReference>
<dbReference type="VEuPathDB" id="VectorBase:ASTEI20_040814"/>
<protein>
    <submittedName>
        <fullName evidence="1">Uncharacterized protein</fullName>
    </submittedName>
</protein>
<dbReference type="VEuPathDB" id="VectorBase:ASTE000365"/>
<evidence type="ECO:0000313" key="2">
    <source>
        <dbReference type="Proteomes" id="UP000076408"/>
    </source>
</evidence>
<dbReference type="STRING" id="30069.A0A182Y4T5"/>
<organism evidence="1 2">
    <name type="scientific">Anopheles stephensi</name>
    <name type="common">Indo-Pakistan malaria mosquito</name>
    <dbReference type="NCBI Taxonomy" id="30069"/>
    <lineage>
        <taxon>Eukaryota</taxon>
        <taxon>Metazoa</taxon>
        <taxon>Ecdysozoa</taxon>
        <taxon>Arthropoda</taxon>
        <taxon>Hexapoda</taxon>
        <taxon>Insecta</taxon>
        <taxon>Pterygota</taxon>
        <taxon>Neoptera</taxon>
        <taxon>Endopterygota</taxon>
        <taxon>Diptera</taxon>
        <taxon>Nematocera</taxon>
        <taxon>Culicoidea</taxon>
        <taxon>Culicidae</taxon>
        <taxon>Anophelinae</taxon>
        <taxon>Anopheles</taxon>
    </lineage>
</organism>
<dbReference type="EnsemblMetazoa" id="ASTEI03471-RA">
    <property type="protein sequence ID" value="ASTEI03471-PA"/>
    <property type="gene ID" value="ASTEI03471"/>
</dbReference>
<keyword evidence="2" id="KW-1185">Reference proteome</keyword>